<comment type="function">
    <text evidence="12">Catalyzes the prenylation of para-hydroxybenzoate (PHB) with an all-trans polyprenyl group. Mediates the second step in the final reaction sequence of coenzyme Q (CoQ) biosynthesis, which is the condensation of the polyisoprenoid side chain with PHB, generating the first membrane-bound Q intermediate.</text>
</comment>
<dbReference type="EC" id="2.5.1.39" evidence="12"/>
<dbReference type="GO" id="GO:0008412">
    <property type="term" value="F:4-hydroxybenzoate polyprenyltransferase activity"/>
    <property type="evidence" value="ECO:0007669"/>
    <property type="project" value="UniProtKB-EC"/>
</dbReference>
<dbReference type="AlphaFoldDB" id="A0A168S819"/>
<feature type="transmembrane region" description="Helical" evidence="12">
    <location>
        <begin position="286"/>
        <end position="306"/>
    </location>
</feature>
<keyword evidence="9 12" id="KW-0472">Membrane</keyword>
<dbReference type="NCBIfam" id="TIGR01474">
    <property type="entry name" value="ubiA_proteo"/>
    <property type="match status" value="1"/>
</dbReference>
<dbReference type="InterPro" id="IPR006370">
    <property type="entry name" value="HB_polyprenyltransferase-like"/>
</dbReference>
<evidence type="ECO:0000256" key="2">
    <source>
        <dbReference type="ARBA" id="ARBA00004477"/>
    </source>
</evidence>
<keyword evidence="12" id="KW-0414">Isoprene biosynthesis</keyword>
<evidence type="ECO:0000256" key="7">
    <source>
        <dbReference type="ARBA" id="ARBA00022842"/>
    </source>
</evidence>
<evidence type="ECO:0000256" key="1">
    <source>
        <dbReference type="ARBA" id="ARBA00001946"/>
    </source>
</evidence>
<comment type="catalytic activity">
    <reaction evidence="12">
        <text>an all-trans-polyprenyl diphosphate + 4-hydroxybenzoate = a 4-hydroxy-3-(all-trans-polyprenyl)benzoate + diphosphate</text>
        <dbReference type="Rhea" id="RHEA:44504"/>
        <dbReference type="Rhea" id="RHEA-COMP:9514"/>
        <dbReference type="Rhea" id="RHEA-COMP:9564"/>
        <dbReference type="ChEBI" id="CHEBI:17879"/>
        <dbReference type="ChEBI" id="CHEBI:33019"/>
        <dbReference type="ChEBI" id="CHEBI:58914"/>
        <dbReference type="ChEBI" id="CHEBI:78396"/>
        <dbReference type="EC" id="2.5.1.39"/>
    </reaction>
</comment>
<comment type="pathway">
    <text evidence="12">Cofactor biosynthesis; ubiquinone biosynthesis.</text>
</comment>
<comment type="similarity">
    <text evidence="3 12">Belongs to the UbiA prenyltransferase family.</text>
</comment>
<dbReference type="InterPro" id="IPR030470">
    <property type="entry name" value="UbiA_prenylTrfase_CS"/>
</dbReference>
<evidence type="ECO:0000256" key="10">
    <source>
        <dbReference type="ARBA" id="ARBA00050283"/>
    </source>
</evidence>
<keyword evidence="7" id="KW-0460">Magnesium</keyword>
<dbReference type="GO" id="GO:0008299">
    <property type="term" value="P:isoprenoid biosynthetic process"/>
    <property type="evidence" value="ECO:0007669"/>
    <property type="project" value="UniProtKB-UniRule"/>
</dbReference>
<evidence type="ECO:0000256" key="4">
    <source>
        <dbReference type="ARBA" id="ARBA00022679"/>
    </source>
</evidence>
<dbReference type="EMBL" id="KT991522">
    <property type="protein sequence ID" value="ANC67957.1"/>
    <property type="molecule type" value="mRNA"/>
</dbReference>
<evidence type="ECO:0000256" key="12">
    <source>
        <dbReference type="HAMAP-Rule" id="MF_03189"/>
    </source>
</evidence>
<dbReference type="Gene3D" id="1.10.357.140">
    <property type="entry name" value="UbiA prenyltransferase"/>
    <property type="match status" value="1"/>
</dbReference>
<evidence type="ECO:0000256" key="11">
    <source>
        <dbReference type="ARBA" id="ARBA00053039"/>
    </source>
</evidence>
<dbReference type="InterPro" id="IPR044878">
    <property type="entry name" value="UbiA_sf"/>
</dbReference>
<accession>A0A168S819</accession>
<dbReference type="PANTHER" id="PTHR11048">
    <property type="entry name" value="PRENYLTRANSFERASES"/>
    <property type="match status" value="1"/>
</dbReference>
<dbReference type="FunFam" id="1.20.120.1780:FF:000001">
    <property type="entry name" value="4-hydroxybenzoate octaprenyltransferase"/>
    <property type="match status" value="1"/>
</dbReference>
<comment type="catalytic activity">
    <reaction evidence="10">
        <text>4-hydroxybenzoate + (2E)-geranyl diphosphate = 3-geranyl-4-hydroxybenzoate + diphosphate</text>
        <dbReference type="Rhea" id="RHEA:27854"/>
        <dbReference type="ChEBI" id="CHEBI:17879"/>
        <dbReference type="ChEBI" id="CHEBI:33019"/>
        <dbReference type="ChEBI" id="CHEBI:58057"/>
        <dbReference type="ChEBI" id="CHEBI:60878"/>
        <dbReference type="EC" id="2.5.1.93"/>
    </reaction>
</comment>
<evidence type="ECO:0000313" key="13">
    <source>
        <dbReference type="EMBL" id="ANC67957.1"/>
    </source>
</evidence>
<gene>
    <name evidence="13" type="primary">PGT4</name>
</gene>
<keyword evidence="5 12" id="KW-0812">Transmembrane</keyword>
<evidence type="ECO:0000256" key="3">
    <source>
        <dbReference type="ARBA" id="ARBA00005985"/>
    </source>
</evidence>
<keyword evidence="4 12" id="KW-0808">Transferase</keyword>
<evidence type="ECO:0000256" key="9">
    <source>
        <dbReference type="ARBA" id="ARBA00023136"/>
    </source>
</evidence>
<evidence type="ECO:0000256" key="8">
    <source>
        <dbReference type="ARBA" id="ARBA00022989"/>
    </source>
</evidence>
<sequence length="307" mass="34213">MSSSKQTQLKKGKQPSWIEMYLPQEVRPYAHLARLDKPIGSWLLAWPAFWSVALAADIESLPKMVAIFGWWAVWIRGAGCTINDYFDRDFDKKVERTKSRPLASGAVSPSQGLWWLAFQLFIGLGVLYQFNILTLALAILHVPLVFAYPLMKRITYWPQAFLGVMISWGALLGSSALKGSVVPSSAYPLYISSFFWTLVYDTIYAHQDKVDDAKAGIKSTALRFGDATKIWISWFGVGCIAALVIGGLIVNIGFPYYVFVAIATGQLAWQIVTVDLSSPMDCGRKFVSNQWFGAIIFSGILLGRLFT</sequence>
<protein>
    <recommendedName>
        <fullName evidence="12">4-hydroxybenzoate polyprenyltransferase, mitochondrial</fullName>
        <shortName evidence="12">4-HB polyprenyltransferase</shortName>
        <ecNumber evidence="12">2.5.1.39</ecNumber>
    </recommendedName>
    <alternativeName>
        <fullName evidence="12">Para-hydroxybenzoate--polyprenyltransferase</fullName>
        <shortName evidence="12">PHB:PPT</shortName>
        <shortName evidence="12">PHB:polyprenyltransferase</shortName>
    </alternativeName>
</protein>
<evidence type="ECO:0000256" key="6">
    <source>
        <dbReference type="ARBA" id="ARBA00022824"/>
    </source>
</evidence>
<dbReference type="InterPro" id="IPR039653">
    <property type="entry name" value="Prenyltransferase"/>
</dbReference>
<dbReference type="InterPro" id="IPR000537">
    <property type="entry name" value="UbiA_prenyltransferase"/>
</dbReference>
<dbReference type="PANTHER" id="PTHR11048:SF28">
    <property type="entry name" value="4-HYDROXYBENZOATE POLYPRENYLTRANSFERASE, MITOCHONDRIAL"/>
    <property type="match status" value="1"/>
</dbReference>
<name>A0A168S819_ARNEU</name>
<dbReference type="Pfam" id="PF01040">
    <property type="entry name" value="UbiA"/>
    <property type="match status" value="1"/>
</dbReference>
<comment type="subcellular location">
    <subcellularLocation>
        <location evidence="2">Endoplasmic reticulum membrane</location>
        <topology evidence="2">Multi-pass membrane protein</topology>
    </subcellularLocation>
    <subcellularLocation>
        <location evidence="12">Mitochondrion inner membrane</location>
        <topology evidence="12">Multi-pass membrane protein</topology>
        <orientation evidence="12">Matrix side</orientation>
    </subcellularLocation>
</comment>
<keyword evidence="6" id="KW-0256">Endoplasmic reticulum</keyword>
<keyword evidence="12" id="KW-0831">Ubiquinone biosynthesis</keyword>
<feature type="transmembrane region" description="Helical" evidence="12">
    <location>
        <begin position="128"/>
        <end position="148"/>
    </location>
</feature>
<dbReference type="GO" id="GO:0102930">
    <property type="term" value="F:4-hydroxybenzoate geranyltransferase activity"/>
    <property type="evidence" value="ECO:0007669"/>
    <property type="project" value="UniProtKB-EC"/>
</dbReference>
<organism evidence="13">
    <name type="scientific">Arnebia euchroma</name>
    <name type="common">Pink arnebia</name>
    <name type="synonym">Lithospermum euchromon</name>
    <dbReference type="NCBI Taxonomy" id="373122"/>
    <lineage>
        <taxon>Eukaryota</taxon>
        <taxon>Viridiplantae</taxon>
        <taxon>Streptophyta</taxon>
        <taxon>Embryophyta</taxon>
        <taxon>Tracheophyta</taxon>
        <taxon>Spermatophyta</taxon>
        <taxon>Magnoliopsida</taxon>
        <taxon>eudicotyledons</taxon>
        <taxon>Gunneridae</taxon>
        <taxon>Pentapetalae</taxon>
        <taxon>asterids</taxon>
        <taxon>lamiids</taxon>
        <taxon>Boraginales</taxon>
        <taxon>Boraginaceae</taxon>
        <taxon>Boraginoideae</taxon>
        <taxon>Lithospermeae</taxon>
        <taxon>Arnebia</taxon>
    </lineage>
</organism>
<dbReference type="HAMAP" id="MF_01635">
    <property type="entry name" value="UbiA"/>
    <property type="match status" value="1"/>
</dbReference>
<feature type="transmembrane region" description="Helical" evidence="12">
    <location>
        <begin position="160"/>
        <end position="181"/>
    </location>
</feature>
<dbReference type="Gene3D" id="1.20.120.1780">
    <property type="entry name" value="UbiA prenyltransferase"/>
    <property type="match status" value="1"/>
</dbReference>
<comment type="function">
    <text evidence="11">Prenyltransferase involved in the biosynthesis of shikonin, a naphthoquinone secondary metabolite. Could accept only geranyl diphosphate and not dimethylallyl diphosphate, farnesyl diphosphate, or geranylgeranyl diphosphate as substrate.</text>
</comment>
<keyword evidence="12" id="KW-0496">Mitochondrion</keyword>
<dbReference type="PROSITE" id="PS00943">
    <property type="entry name" value="UBIA"/>
    <property type="match status" value="1"/>
</dbReference>
<feature type="transmembrane region" description="Helical" evidence="12">
    <location>
        <begin position="256"/>
        <end position="274"/>
    </location>
</feature>
<evidence type="ECO:0000256" key="5">
    <source>
        <dbReference type="ARBA" id="ARBA00022692"/>
    </source>
</evidence>
<dbReference type="BRENDA" id="2.5.1.93">
    <property type="organism ID" value="13261"/>
</dbReference>
<keyword evidence="12" id="KW-0999">Mitochondrion inner membrane</keyword>
<dbReference type="UniPathway" id="UPA00232"/>
<dbReference type="GO" id="GO:0006744">
    <property type="term" value="P:ubiquinone biosynthetic process"/>
    <property type="evidence" value="ECO:0007669"/>
    <property type="project" value="UniProtKB-UniRule"/>
</dbReference>
<dbReference type="CDD" id="cd13959">
    <property type="entry name" value="PT_UbiA_COQ2"/>
    <property type="match status" value="1"/>
</dbReference>
<dbReference type="FunFam" id="1.10.357.140:FF:000003">
    <property type="entry name" value="4-hydroxybenzoate polyprenyltransferase, mitochondrial"/>
    <property type="match status" value="1"/>
</dbReference>
<proteinExistence type="evidence at transcript level"/>
<dbReference type="GO" id="GO:0005743">
    <property type="term" value="C:mitochondrial inner membrane"/>
    <property type="evidence" value="ECO:0007669"/>
    <property type="project" value="UniProtKB-SubCell"/>
</dbReference>
<comment type="cofactor">
    <cofactor evidence="1 12">
        <name>Mg(2+)</name>
        <dbReference type="ChEBI" id="CHEBI:18420"/>
    </cofactor>
</comment>
<keyword evidence="8 12" id="KW-1133">Transmembrane helix</keyword>
<feature type="transmembrane region" description="Helical" evidence="12">
    <location>
        <begin position="227"/>
        <end position="250"/>
    </location>
</feature>
<dbReference type="GO" id="GO:0005789">
    <property type="term" value="C:endoplasmic reticulum membrane"/>
    <property type="evidence" value="ECO:0007669"/>
    <property type="project" value="UniProtKB-SubCell"/>
</dbReference>
<reference evidence="13" key="1">
    <citation type="submission" date="2015-11" db="EMBL/GenBank/DDBJ databases">
        <authorList>
            <person name="Zhang Y."/>
            <person name="Guo Z."/>
        </authorList>
    </citation>
    <scope>NUCLEOTIDE SEQUENCE</scope>
</reference>